<feature type="binding site" evidence="4">
    <location>
        <position position="103"/>
    </location>
    <ligand>
        <name>a divalent metal cation</name>
        <dbReference type="ChEBI" id="CHEBI:60240"/>
        <label>1</label>
    </ligand>
</feature>
<dbReference type="Pfam" id="PF01784">
    <property type="entry name" value="DUF34_NIF3"/>
    <property type="match status" value="1"/>
</dbReference>
<keyword evidence="6" id="KW-1185">Reference proteome</keyword>
<dbReference type="EMBL" id="BNJF01000001">
    <property type="protein sequence ID" value="GHO44131.1"/>
    <property type="molecule type" value="Genomic_DNA"/>
</dbReference>
<feature type="binding site" evidence="4">
    <location>
        <position position="222"/>
    </location>
    <ligand>
        <name>a divalent metal cation</name>
        <dbReference type="ChEBI" id="CHEBI:60240"/>
        <label>1</label>
    </ligand>
</feature>
<feature type="binding site" evidence="4">
    <location>
        <position position="65"/>
    </location>
    <ligand>
        <name>a divalent metal cation</name>
        <dbReference type="ChEBI" id="CHEBI:60240"/>
        <label>1</label>
    </ligand>
</feature>
<evidence type="ECO:0000313" key="5">
    <source>
        <dbReference type="EMBL" id="GHO44131.1"/>
    </source>
</evidence>
<dbReference type="GO" id="GO:0005737">
    <property type="term" value="C:cytoplasm"/>
    <property type="evidence" value="ECO:0007669"/>
    <property type="project" value="TreeGrafter"/>
</dbReference>
<dbReference type="Proteomes" id="UP000612362">
    <property type="component" value="Unassembled WGS sequence"/>
</dbReference>
<evidence type="ECO:0000256" key="4">
    <source>
        <dbReference type="PIRSR" id="PIRSR602678-1"/>
    </source>
</evidence>
<dbReference type="PANTHER" id="PTHR13799:SF14">
    <property type="entry name" value="GTP CYCLOHYDROLASE 1 TYPE 2 HOMOLOG"/>
    <property type="match status" value="1"/>
</dbReference>
<proteinExistence type="inferred from homology"/>
<feature type="binding site" evidence="4">
    <location>
        <position position="226"/>
    </location>
    <ligand>
        <name>a divalent metal cation</name>
        <dbReference type="ChEBI" id="CHEBI:60240"/>
        <label>1</label>
    </ligand>
</feature>
<dbReference type="PANTHER" id="PTHR13799">
    <property type="entry name" value="NGG1 INTERACTING FACTOR 3"/>
    <property type="match status" value="1"/>
</dbReference>
<evidence type="ECO:0000256" key="3">
    <source>
        <dbReference type="ARBA" id="ARBA00022723"/>
    </source>
</evidence>
<dbReference type="InterPro" id="IPR002678">
    <property type="entry name" value="DUF34/NIF3"/>
</dbReference>
<gene>
    <name evidence="5" type="ORF">KSX_22940</name>
</gene>
<evidence type="ECO:0000256" key="2">
    <source>
        <dbReference type="ARBA" id="ARBA00022112"/>
    </source>
</evidence>
<evidence type="ECO:0000256" key="1">
    <source>
        <dbReference type="ARBA" id="ARBA00006964"/>
    </source>
</evidence>
<keyword evidence="3 4" id="KW-0479">Metal-binding</keyword>
<comment type="caution">
    <text evidence="5">The sequence shown here is derived from an EMBL/GenBank/DDBJ whole genome shotgun (WGS) entry which is preliminary data.</text>
</comment>
<dbReference type="SUPFAM" id="SSF102705">
    <property type="entry name" value="NIF3 (NGG1p interacting factor 3)-like"/>
    <property type="match status" value="1"/>
</dbReference>
<reference evidence="5" key="1">
    <citation type="submission" date="2020-10" db="EMBL/GenBank/DDBJ databases">
        <title>Taxonomic study of unclassified bacteria belonging to the class Ktedonobacteria.</title>
        <authorList>
            <person name="Yabe S."/>
            <person name="Wang C.M."/>
            <person name="Zheng Y."/>
            <person name="Sakai Y."/>
            <person name="Cavaletti L."/>
            <person name="Monciardini P."/>
            <person name="Donadio S."/>
        </authorList>
    </citation>
    <scope>NUCLEOTIDE SEQUENCE</scope>
    <source>
        <strain evidence="5">SOSP1-1</strain>
    </source>
</reference>
<dbReference type="GO" id="GO:0046872">
    <property type="term" value="F:metal ion binding"/>
    <property type="evidence" value="ECO:0007669"/>
    <property type="project" value="UniProtKB-KW"/>
</dbReference>
<dbReference type="NCBIfam" id="TIGR00486">
    <property type="entry name" value="YbgI_SA1388"/>
    <property type="match status" value="1"/>
</dbReference>
<dbReference type="RefSeq" id="WP_220193551.1">
    <property type="nucleotide sequence ID" value="NZ_BNJF01000001.1"/>
</dbReference>
<protein>
    <recommendedName>
        <fullName evidence="2">GTP cyclohydrolase 1 type 2 homolog</fullName>
    </recommendedName>
</protein>
<dbReference type="AlphaFoldDB" id="A0A8J3HY74"/>
<comment type="similarity">
    <text evidence="1">Belongs to the GTP cyclohydrolase I type 2/NIF3 family.</text>
</comment>
<dbReference type="InterPro" id="IPR036069">
    <property type="entry name" value="DUF34/NIF3_sf"/>
</dbReference>
<name>A0A8J3HY74_9CHLR</name>
<accession>A0A8J3HY74</accession>
<evidence type="ECO:0000313" key="6">
    <source>
        <dbReference type="Proteomes" id="UP000612362"/>
    </source>
</evidence>
<sequence>MSVFRDDIVRFLNDYLNISAFRDYCPNGMQVIGKAGVKRIALGVSANLEAFRMAAAGEADMLITHHGLFWNNMPREIGVMMKGRLKVLFEHDITLLGYHLPLDAHPEIGNNVLWLKQLGFIVEGVNFANASGRDIGAIGTAPRRTVLRDLVEEIANESGVRPLLYAYGPQTVRRLGVVTGGGQGYLLEAISRGCDTFLTGETGEPTESYAREEGVNFISIGHYNSEKIGIQAIGALLEHQFKVETFFCDIPNAI</sequence>
<organism evidence="5 6">
    <name type="scientific">Ktedonospora formicarum</name>
    <dbReference type="NCBI Taxonomy" id="2778364"/>
    <lineage>
        <taxon>Bacteria</taxon>
        <taxon>Bacillati</taxon>
        <taxon>Chloroflexota</taxon>
        <taxon>Ktedonobacteria</taxon>
        <taxon>Ktedonobacterales</taxon>
        <taxon>Ktedonobacteraceae</taxon>
        <taxon>Ktedonospora</taxon>
    </lineage>
</organism>
<feature type="binding site" evidence="4">
    <location>
        <position position="66"/>
    </location>
    <ligand>
        <name>a divalent metal cation</name>
        <dbReference type="ChEBI" id="CHEBI:60240"/>
        <label>1</label>
    </ligand>
</feature>
<dbReference type="Gene3D" id="3.40.1390.30">
    <property type="entry name" value="NIF3 (NGG1p interacting factor 3)-like"/>
    <property type="match status" value="2"/>
</dbReference>